<dbReference type="InterPro" id="IPR012340">
    <property type="entry name" value="NA-bd_OB-fold"/>
</dbReference>
<dbReference type="SUPFAM" id="SSF50249">
    <property type="entry name" value="Nucleic acid-binding proteins"/>
    <property type="match status" value="1"/>
</dbReference>
<accession>A0A0A9DTP7</accession>
<evidence type="ECO:0000313" key="2">
    <source>
        <dbReference type="EMBL" id="JAD91156.1"/>
    </source>
</evidence>
<proteinExistence type="predicted"/>
<feature type="domain" description="Replication factor A C-terminal" evidence="1">
    <location>
        <begin position="27"/>
        <end position="70"/>
    </location>
</feature>
<dbReference type="EMBL" id="GBRH01206739">
    <property type="protein sequence ID" value="JAD91156.1"/>
    <property type="molecule type" value="Transcribed_RNA"/>
</dbReference>
<reference evidence="2" key="2">
    <citation type="journal article" date="2015" name="Data Brief">
        <title>Shoot transcriptome of the giant reed, Arundo donax.</title>
        <authorList>
            <person name="Barrero R.A."/>
            <person name="Guerrero F.D."/>
            <person name="Moolhuijzen P."/>
            <person name="Goolsby J.A."/>
            <person name="Tidwell J."/>
            <person name="Bellgard S.E."/>
            <person name="Bellgard M.I."/>
        </authorList>
    </citation>
    <scope>NUCLEOTIDE SEQUENCE</scope>
    <source>
        <tissue evidence="2">Shoot tissue taken approximately 20 cm above the soil surface</tissue>
    </source>
</reference>
<dbReference type="AlphaFoldDB" id="A0A0A9DTP7"/>
<reference evidence="2" key="1">
    <citation type="submission" date="2014-09" db="EMBL/GenBank/DDBJ databases">
        <authorList>
            <person name="Magalhaes I.L.F."/>
            <person name="Oliveira U."/>
            <person name="Santos F.R."/>
            <person name="Vidigal T.H.D.A."/>
            <person name="Brescovit A.D."/>
            <person name="Santos A.J."/>
        </authorList>
    </citation>
    <scope>NUCLEOTIDE SEQUENCE</scope>
    <source>
        <tissue evidence="2">Shoot tissue taken approximately 20 cm above the soil surface</tissue>
    </source>
</reference>
<dbReference type="InterPro" id="IPR013955">
    <property type="entry name" value="Rep_factor-A_C"/>
</dbReference>
<evidence type="ECO:0000259" key="1">
    <source>
        <dbReference type="Pfam" id="PF08646"/>
    </source>
</evidence>
<organism evidence="2">
    <name type="scientific">Arundo donax</name>
    <name type="common">Giant reed</name>
    <name type="synonym">Donax arundinaceus</name>
    <dbReference type="NCBI Taxonomy" id="35708"/>
    <lineage>
        <taxon>Eukaryota</taxon>
        <taxon>Viridiplantae</taxon>
        <taxon>Streptophyta</taxon>
        <taxon>Embryophyta</taxon>
        <taxon>Tracheophyta</taxon>
        <taxon>Spermatophyta</taxon>
        <taxon>Magnoliopsida</taxon>
        <taxon>Liliopsida</taxon>
        <taxon>Poales</taxon>
        <taxon>Poaceae</taxon>
        <taxon>PACMAD clade</taxon>
        <taxon>Arundinoideae</taxon>
        <taxon>Arundineae</taxon>
        <taxon>Arundo</taxon>
    </lineage>
</organism>
<sequence length="78" mass="8877">MTRNYVRKTIAQIRDENLGRSDKPDLITVKAVISHVKADAFCYPACTLEFNGKRCVKKVARNSDGTWYCELRSGLIKL</sequence>
<name>A0A0A9DTP7_ARUDO</name>
<dbReference type="Pfam" id="PF08646">
    <property type="entry name" value="Rep_fac-A_C"/>
    <property type="match status" value="1"/>
</dbReference>
<dbReference type="Gene3D" id="2.40.50.140">
    <property type="entry name" value="Nucleic acid-binding proteins"/>
    <property type="match status" value="1"/>
</dbReference>
<protein>
    <recommendedName>
        <fullName evidence="1">Replication factor A C-terminal domain-containing protein</fullName>
    </recommendedName>
</protein>